<feature type="active site" evidence="9">
    <location>
        <position position="239"/>
    </location>
</feature>
<feature type="active site" evidence="9">
    <location>
        <position position="146"/>
    </location>
</feature>
<dbReference type="Gene3D" id="1.10.150.130">
    <property type="match status" value="1"/>
</dbReference>
<keyword evidence="7 9" id="KW-0233">DNA recombination</keyword>
<feature type="active site" evidence="9">
    <location>
        <position position="265"/>
    </location>
</feature>
<dbReference type="EMBL" id="AP028055">
    <property type="protein sequence ID" value="BEG99769.1"/>
    <property type="molecule type" value="Genomic_DNA"/>
</dbReference>
<dbReference type="InterPro" id="IPR023009">
    <property type="entry name" value="Tyrosine_recombinase_XerC/XerD"/>
</dbReference>
<evidence type="ECO:0000256" key="4">
    <source>
        <dbReference type="ARBA" id="ARBA00022829"/>
    </source>
</evidence>
<comment type="subcellular location">
    <subcellularLocation>
        <location evidence="1 9">Cytoplasm</location>
    </subcellularLocation>
</comment>
<dbReference type="Gene3D" id="1.10.443.10">
    <property type="entry name" value="Intergrase catalytic core"/>
    <property type="match status" value="1"/>
</dbReference>
<evidence type="ECO:0000256" key="1">
    <source>
        <dbReference type="ARBA" id="ARBA00004496"/>
    </source>
</evidence>
<evidence type="ECO:0000256" key="7">
    <source>
        <dbReference type="ARBA" id="ARBA00023172"/>
    </source>
</evidence>
<feature type="active site" description="O-(3'-phospho-DNA)-tyrosine intermediate" evidence="9">
    <location>
        <position position="274"/>
    </location>
</feature>
<reference evidence="12 13" key="1">
    <citation type="submission" date="2023-04" db="EMBL/GenBank/DDBJ databases">
        <title>Draft genome sequence of acteroides sedimenti strain YN3PY1.</title>
        <authorList>
            <person name="Yoshida N."/>
        </authorList>
    </citation>
    <scope>NUCLEOTIDE SEQUENCE [LARGE SCALE GENOMIC DNA]</scope>
    <source>
        <strain evidence="12 13">YN3PY1</strain>
    </source>
</reference>
<keyword evidence="4 9" id="KW-0159">Chromosome partition</keyword>
<dbReference type="InterPro" id="IPR004107">
    <property type="entry name" value="Integrase_SAM-like_N"/>
</dbReference>
<comment type="subunit">
    <text evidence="9">Forms a cyclic heterotetrameric complex composed of two molecules of XerC and two molecules of XerD.</text>
</comment>
<keyword evidence="13" id="KW-1185">Reference proteome</keyword>
<evidence type="ECO:0000259" key="10">
    <source>
        <dbReference type="PROSITE" id="PS51898"/>
    </source>
</evidence>
<dbReference type="InterPro" id="IPR013762">
    <property type="entry name" value="Integrase-like_cat_sf"/>
</dbReference>
<keyword evidence="5 9" id="KW-0229">DNA integration</keyword>
<keyword evidence="3 9" id="KW-0132">Cell division</keyword>
<evidence type="ECO:0000313" key="12">
    <source>
        <dbReference type="EMBL" id="BEG99769.1"/>
    </source>
</evidence>
<dbReference type="NCBIfam" id="NF040815">
    <property type="entry name" value="recomb_XerA_Arch"/>
    <property type="match status" value="1"/>
</dbReference>
<dbReference type="SUPFAM" id="SSF56349">
    <property type="entry name" value="DNA breaking-rejoining enzymes"/>
    <property type="match status" value="1"/>
</dbReference>
<keyword evidence="2 9" id="KW-0963">Cytoplasm</keyword>
<evidence type="ECO:0000256" key="3">
    <source>
        <dbReference type="ARBA" id="ARBA00022618"/>
    </source>
</evidence>
<evidence type="ECO:0000313" key="13">
    <source>
        <dbReference type="Proteomes" id="UP001496674"/>
    </source>
</evidence>
<feature type="domain" description="Tyr recombinase" evidence="10">
    <location>
        <begin position="105"/>
        <end position="287"/>
    </location>
</feature>
<evidence type="ECO:0000256" key="5">
    <source>
        <dbReference type="ARBA" id="ARBA00022908"/>
    </source>
</evidence>
<proteinExistence type="inferred from homology"/>
<dbReference type="InterPro" id="IPR050090">
    <property type="entry name" value="Tyrosine_recombinase_XerCD"/>
</dbReference>
<keyword evidence="8 9" id="KW-0131">Cell cycle</keyword>
<evidence type="ECO:0000256" key="2">
    <source>
        <dbReference type="ARBA" id="ARBA00022490"/>
    </source>
</evidence>
<feature type="active site" evidence="9">
    <location>
        <position position="242"/>
    </location>
</feature>
<name>A0ABN6Z6F4_9BACE</name>
<feature type="domain" description="Core-binding (CB)" evidence="11">
    <location>
        <begin position="1"/>
        <end position="84"/>
    </location>
</feature>
<dbReference type="Proteomes" id="UP001496674">
    <property type="component" value="Chromosome"/>
</dbReference>
<evidence type="ECO:0000256" key="8">
    <source>
        <dbReference type="ARBA" id="ARBA00023306"/>
    </source>
</evidence>
<comment type="function">
    <text evidence="9">Site-specific tyrosine recombinase, which acts by catalyzing the cutting and rejoining of the recombining DNA molecules. The XerC-XerD complex is essential to convert dimers of the bacterial chromosome into monomers to permit their segregation at cell division. It also contributes to the segregational stability of plasmids.</text>
</comment>
<keyword evidence="6 9" id="KW-0238">DNA-binding</keyword>
<organism evidence="12 13">
    <name type="scientific">Bacteroides sedimenti</name>
    <dbReference type="NCBI Taxonomy" id="2136147"/>
    <lineage>
        <taxon>Bacteria</taxon>
        <taxon>Pseudomonadati</taxon>
        <taxon>Bacteroidota</taxon>
        <taxon>Bacteroidia</taxon>
        <taxon>Bacteroidales</taxon>
        <taxon>Bacteroidaceae</taxon>
        <taxon>Bacteroides</taxon>
    </lineage>
</organism>
<gene>
    <name evidence="12" type="primary">xerC_1</name>
    <name evidence="9" type="synonym">xerC</name>
    <name evidence="12" type="ORF">BSYN_20340</name>
</gene>
<evidence type="ECO:0000256" key="6">
    <source>
        <dbReference type="ARBA" id="ARBA00023125"/>
    </source>
</evidence>
<dbReference type="InterPro" id="IPR044068">
    <property type="entry name" value="CB"/>
</dbReference>
<dbReference type="InterPro" id="IPR002104">
    <property type="entry name" value="Integrase_catalytic"/>
</dbReference>
<protein>
    <recommendedName>
        <fullName evidence="9">Tyrosine recombinase XerC</fullName>
    </recommendedName>
</protein>
<dbReference type="InterPro" id="IPR011010">
    <property type="entry name" value="DNA_brk_join_enz"/>
</dbReference>
<dbReference type="Pfam" id="PF02899">
    <property type="entry name" value="Phage_int_SAM_1"/>
    <property type="match status" value="1"/>
</dbReference>
<dbReference type="RefSeq" id="WP_353330555.1">
    <property type="nucleotide sequence ID" value="NZ_AP028055.1"/>
</dbReference>
<dbReference type="PANTHER" id="PTHR30349">
    <property type="entry name" value="PHAGE INTEGRASE-RELATED"/>
    <property type="match status" value="1"/>
</dbReference>
<dbReference type="PANTHER" id="PTHR30349:SF77">
    <property type="entry name" value="TYROSINE RECOMBINASE XERC"/>
    <property type="match status" value="1"/>
</dbReference>
<evidence type="ECO:0000259" key="11">
    <source>
        <dbReference type="PROSITE" id="PS51900"/>
    </source>
</evidence>
<dbReference type="PROSITE" id="PS51900">
    <property type="entry name" value="CB"/>
    <property type="match status" value="1"/>
</dbReference>
<dbReference type="HAMAP" id="MF_01808">
    <property type="entry name" value="Recomb_XerC_XerD"/>
    <property type="match status" value="1"/>
</dbReference>
<dbReference type="InterPro" id="IPR010998">
    <property type="entry name" value="Integrase_recombinase_N"/>
</dbReference>
<sequence>MLIDSFLKYLEFEKNYSPQTIKSYKADLIQFEEYFKNLSEELSPTNVDTDIIRQWIINLMDEGYTASSVGRKLSSLRSFYRFLLIKKEVTIDPTRKIVGPKKKKALPYFLKESEINRIIDENDYKEGFIGARDRMIIEMFYATGIRLSELIGLNDTDIDFSQSLIKVTGKRNKQRLIPFDKELKESMIEYINIRNNTLTEQPEAFFVRESGQRLYSGIVEKLVKRQLSKVVTLKKRSPHVLRHTFATAMLNNKANLNAIKEILGHSSLAATEVYTHTTFEELKNNYNQAHPRA</sequence>
<dbReference type="Pfam" id="PF00589">
    <property type="entry name" value="Phage_integrase"/>
    <property type="match status" value="1"/>
</dbReference>
<comment type="similarity">
    <text evidence="9">Belongs to the 'phage' integrase family. XerC subfamily.</text>
</comment>
<accession>A0ABN6Z6F4</accession>
<evidence type="ECO:0000256" key="9">
    <source>
        <dbReference type="HAMAP-Rule" id="MF_01808"/>
    </source>
</evidence>
<feature type="active site" evidence="9">
    <location>
        <position position="170"/>
    </location>
</feature>
<dbReference type="PROSITE" id="PS51898">
    <property type="entry name" value="TYR_RECOMBINASE"/>
    <property type="match status" value="1"/>
</dbReference>